<dbReference type="EMBL" id="DAASAA010000093">
    <property type="protein sequence ID" value="HAE4653303.1"/>
    <property type="molecule type" value="Genomic_DNA"/>
</dbReference>
<proteinExistence type="predicted"/>
<reference evidence="2" key="1">
    <citation type="journal article" date="2018" name="Genome Biol.">
        <title>SKESA: strategic k-mer extension for scrupulous assemblies.</title>
        <authorList>
            <person name="Souvorov A."/>
            <person name="Agarwala R."/>
            <person name="Lipman D.J."/>
        </authorList>
    </citation>
    <scope>NUCLEOTIDE SEQUENCE</scope>
    <source>
        <strain evidence="2">Salmonella enterica</strain>
    </source>
</reference>
<dbReference type="AlphaFoldDB" id="A0A3Y7R2H3"/>
<organism evidence="2">
    <name type="scientific">Salmonella derby</name>
    <dbReference type="NCBI Taxonomy" id="28144"/>
    <lineage>
        <taxon>Bacteria</taxon>
        <taxon>Pseudomonadati</taxon>
        <taxon>Pseudomonadota</taxon>
        <taxon>Gammaproteobacteria</taxon>
        <taxon>Enterobacterales</taxon>
        <taxon>Enterobacteriaceae</taxon>
        <taxon>Salmonella</taxon>
    </lineage>
</organism>
<dbReference type="InterPro" id="IPR046901">
    <property type="entry name" value="ABC-3C_MC5"/>
</dbReference>
<dbReference type="EMBL" id="DAARPB010000105">
    <property type="protein sequence ID" value="HAE3315909.1"/>
    <property type="molecule type" value="Genomic_DNA"/>
</dbReference>
<reference evidence="2" key="2">
    <citation type="submission" date="2018-07" db="EMBL/GenBank/DDBJ databases">
        <authorList>
            <consortium name="NCBI Pathogen Detection Project"/>
        </authorList>
    </citation>
    <scope>NUCLEOTIDE SEQUENCE</scope>
    <source>
        <strain evidence="2">Salmonella enterica</strain>
    </source>
</reference>
<sequence length="166" mass="19559">MLVYHPAYDAYHCLFRMMAIMENTNRLEIDKLKILDFYILFPALLSEVKMPREFIKIKKTAKLHHNEYHDPLSPRIIFKEMRQIQDAALKCMLATGYIDSDDFSNGFVSRTNKQLPLNLALEMGVFLERKEPFSSFITQKMAKFDLTGPDGLKARTKLMEYRYDTY</sequence>
<comment type="caution">
    <text evidence="2">The sequence shown here is derived from an EMBL/GenBank/DDBJ whole genome shotgun (WGS) entry which is preliminary data.</text>
</comment>
<dbReference type="Pfam" id="PF20291">
    <property type="entry name" value="MC5"/>
    <property type="match status" value="1"/>
</dbReference>
<evidence type="ECO:0000313" key="2">
    <source>
        <dbReference type="EMBL" id="HAE4653303.1"/>
    </source>
</evidence>
<gene>
    <name evidence="1" type="ORF">G3457_004548</name>
    <name evidence="2" type="ORF">G4D33_004330</name>
</gene>
<protein>
    <submittedName>
        <fullName evidence="2">Uncharacterized protein</fullName>
    </submittedName>
</protein>
<dbReference type="RefSeq" id="WP_061103559.1">
    <property type="nucleotide sequence ID" value="NZ_PCJC01000001.1"/>
</dbReference>
<name>A0A3Y7R2H3_SALDE</name>
<accession>A0A3Y7R2H3</accession>
<evidence type="ECO:0000313" key="1">
    <source>
        <dbReference type="EMBL" id="HAE3315909.1"/>
    </source>
</evidence>